<evidence type="ECO:0000313" key="3">
    <source>
        <dbReference type="Proteomes" id="UP000515518"/>
    </source>
</evidence>
<organism evidence="2 3">
    <name type="scientific">Rhizobium leguminosarum bv. viciae</name>
    <dbReference type="NCBI Taxonomy" id="387"/>
    <lineage>
        <taxon>Bacteria</taxon>
        <taxon>Pseudomonadati</taxon>
        <taxon>Pseudomonadota</taxon>
        <taxon>Alphaproteobacteria</taxon>
        <taxon>Hyphomicrobiales</taxon>
        <taxon>Rhizobiaceae</taxon>
        <taxon>Rhizobium/Agrobacterium group</taxon>
        <taxon>Rhizobium</taxon>
    </lineage>
</organism>
<sequence>MTHEMLGVACRLFRTEILGLCQAPWYRSDIFSVENIMLFSSTLIGAIVGAVVAGVIQYKISRQQFEAEAAVTEKQRLEVERAKAFKITFQLQSIMNSQRDLEHAIAESFTEAAAAGLGGWPSCLKVKPISGLPQGSERFEAEDMYILVAAGNPVVSNAASLLANRWSSMIEVVKDFNRSREEMSSDPDLFASAQMHGLDWISPEARERWEGKVITLSRYLESFHSALKTDIAEGEKIAADLGKTLKAYFKDPNFPTLQGGQLLAPDRLPRS</sequence>
<gene>
    <name evidence="2" type="ORF">HB770_11835</name>
</gene>
<feature type="transmembrane region" description="Helical" evidence="1">
    <location>
        <begin position="36"/>
        <end position="56"/>
    </location>
</feature>
<dbReference type="AlphaFoldDB" id="A0A7G6RJI1"/>
<dbReference type="RefSeq" id="WP_113542260.1">
    <property type="nucleotide sequence ID" value="NZ_WIEH01000018.1"/>
</dbReference>
<protein>
    <recommendedName>
        <fullName evidence="4">Transmembrane protein</fullName>
    </recommendedName>
</protein>
<accession>A0A7G6RJI1</accession>
<dbReference type="Proteomes" id="UP000515518">
    <property type="component" value="Chromosome"/>
</dbReference>
<evidence type="ECO:0000313" key="2">
    <source>
        <dbReference type="EMBL" id="QND42413.1"/>
    </source>
</evidence>
<name>A0A7G6RJI1_RHILV</name>
<keyword evidence="1" id="KW-0812">Transmembrane</keyword>
<dbReference type="EMBL" id="CP050549">
    <property type="protein sequence ID" value="QND42413.1"/>
    <property type="molecule type" value="Genomic_DNA"/>
</dbReference>
<evidence type="ECO:0008006" key="4">
    <source>
        <dbReference type="Google" id="ProtNLM"/>
    </source>
</evidence>
<keyword evidence="1" id="KW-0472">Membrane</keyword>
<evidence type="ECO:0000256" key="1">
    <source>
        <dbReference type="SAM" id="Phobius"/>
    </source>
</evidence>
<keyword evidence="1" id="KW-1133">Transmembrane helix</keyword>
<proteinExistence type="predicted"/>
<reference evidence="3" key="1">
    <citation type="journal article" date="2020" name="Mol. Plant Microbe">
        <title>Rhizobial microsymbionts of the narrowly endemic Oxytropis species growing in Kamchatka are characterized by significant genetic diversity and possess a set of genes that are associated with T3SS and T6SS secretion systems and can affect the development of symbiosis.</title>
        <authorList>
            <person name="Safronova V."/>
            <person name="Guro P."/>
            <person name="Sazanova A."/>
            <person name="Kuznetsova I."/>
            <person name="Belimov A."/>
            <person name="Yakubov V."/>
            <person name="Chirak E."/>
            <person name="Afonin A."/>
            <person name="Gogolev Y."/>
            <person name="Andronov E."/>
            <person name="Tikhonovich I."/>
        </authorList>
    </citation>
    <scope>NUCLEOTIDE SEQUENCE [LARGE SCALE GENOMIC DNA]</scope>
    <source>
        <strain evidence="3">RCAM0610</strain>
    </source>
</reference>